<keyword evidence="3 13" id="KW-0540">Nuclease</keyword>
<keyword evidence="9 13" id="KW-0238">DNA-binding</keyword>
<evidence type="ECO:0000256" key="4">
    <source>
        <dbReference type="ARBA" id="ARBA00022723"/>
    </source>
</evidence>
<evidence type="ECO:0000256" key="12">
    <source>
        <dbReference type="ARBA" id="ARBA00029354"/>
    </source>
</evidence>
<organism evidence="15 16">
    <name type="scientific">Candidatus Niyogibacteria bacterium RIFCSPLOWO2_12_FULL_41_13</name>
    <dbReference type="NCBI Taxonomy" id="1801726"/>
    <lineage>
        <taxon>Bacteria</taxon>
        <taxon>Candidatus Niyogiibacteriota</taxon>
    </lineage>
</organism>
<keyword evidence="6 13" id="KW-0227">DNA damage</keyword>
<keyword evidence="10 13" id="KW-0233">DNA recombination</keyword>
<dbReference type="EC" id="3.1.21.10" evidence="13 14"/>
<comment type="function">
    <text evidence="13">The RuvA-RuvB-RuvC complex processes Holliday junction (HJ) DNA during genetic recombination and DNA repair. Endonuclease that resolves HJ intermediates. Cleaves cruciform DNA by making single-stranded nicks across the HJ at symmetrical positions within the homologous arms, yielding a 5'-phosphate and a 3'-hydroxyl group; requires a central core of homology in the junction. The consensus cleavage sequence is 5'-(A/T)TT(C/G)-3'. Cleavage occurs on the 3'-side of the TT dinucleotide at the point of strand exchange. HJ branch migration catalyzed by RuvA-RuvB allows RuvC to scan DNA until it finds its consensus sequence, where it cleaves and resolves the cruciform DNA.</text>
</comment>
<dbReference type="InterPro" id="IPR002176">
    <property type="entry name" value="X-over_junc_endoDNase_RuvC"/>
</dbReference>
<dbReference type="GO" id="GO:0048476">
    <property type="term" value="C:Holliday junction resolvase complex"/>
    <property type="evidence" value="ECO:0007669"/>
    <property type="project" value="UniProtKB-UniRule"/>
</dbReference>
<dbReference type="GO" id="GO:0005737">
    <property type="term" value="C:cytoplasm"/>
    <property type="evidence" value="ECO:0007669"/>
    <property type="project" value="UniProtKB-SubCell"/>
</dbReference>
<dbReference type="GO" id="GO:0006281">
    <property type="term" value="P:DNA repair"/>
    <property type="evidence" value="ECO:0007669"/>
    <property type="project" value="UniProtKB-UniRule"/>
</dbReference>
<dbReference type="SUPFAM" id="SSF53098">
    <property type="entry name" value="Ribonuclease H-like"/>
    <property type="match status" value="1"/>
</dbReference>
<evidence type="ECO:0000256" key="3">
    <source>
        <dbReference type="ARBA" id="ARBA00022722"/>
    </source>
</evidence>
<accession>A0A1G2F3Q4</accession>
<comment type="subcellular location">
    <subcellularLocation>
        <location evidence="13">Cytoplasm</location>
    </subcellularLocation>
</comment>
<dbReference type="GO" id="GO:0008821">
    <property type="term" value="F:crossover junction DNA endonuclease activity"/>
    <property type="evidence" value="ECO:0007669"/>
    <property type="project" value="UniProtKB-UniRule"/>
</dbReference>
<comment type="similarity">
    <text evidence="1 13">Belongs to the RuvC family.</text>
</comment>
<comment type="caution">
    <text evidence="15">The sequence shown here is derived from an EMBL/GenBank/DDBJ whole genome shotgun (WGS) entry which is preliminary data.</text>
</comment>
<evidence type="ECO:0000256" key="8">
    <source>
        <dbReference type="ARBA" id="ARBA00022842"/>
    </source>
</evidence>
<dbReference type="Proteomes" id="UP000176787">
    <property type="component" value="Unassembled WGS sequence"/>
</dbReference>
<protein>
    <recommendedName>
        <fullName evidence="13 14">Crossover junction endodeoxyribonuclease RuvC</fullName>
        <ecNumber evidence="13 14">3.1.21.10</ecNumber>
    </recommendedName>
    <alternativeName>
        <fullName evidence="13">Holliday junction nuclease RuvC</fullName>
    </alternativeName>
    <alternativeName>
        <fullName evidence="13">Holliday junction resolvase RuvC</fullName>
    </alternativeName>
</protein>
<evidence type="ECO:0000313" key="16">
    <source>
        <dbReference type="Proteomes" id="UP000176787"/>
    </source>
</evidence>
<feature type="active site" evidence="13">
    <location>
        <position position="78"/>
    </location>
</feature>
<keyword evidence="8 13" id="KW-0460">Magnesium</keyword>
<evidence type="ECO:0000256" key="14">
    <source>
        <dbReference type="NCBIfam" id="TIGR00228"/>
    </source>
</evidence>
<dbReference type="GO" id="GO:0003677">
    <property type="term" value="F:DNA binding"/>
    <property type="evidence" value="ECO:0007669"/>
    <property type="project" value="UniProtKB-KW"/>
</dbReference>
<dbReference type="PANTHER" id="PTHR30194:SF3">
    <property type="entry name" value="CROSSOVER JUNCTION ENDODEOXYRIBONUCLEASE RUVC"/>
    <property type="match status" value="1"/>
</dbReference>
<comment type="catalytic activity">
    <reaction evidence="12 13">
        <text>Endonucleolytic cleavage at a junction such as a reciprocal single-stranded crossover between two homologous DNA duplexes (Holliday junction).</text>
        <dbReference type="EC" id="3.1.21.10"/>
    </reaction>
</comment>
<evidence type="ECO:0000256" key="11">
    <source>
        <dbReference type="ARBA" id="ARBA00023204"/>
    </source>
</evidence>
<keyword evidence="5 13" id="KW-0255">Endonuclease</keyword>
<dbReference type="PANTHER" id="PTHR30194">
    <property type="entry name" value="CROSSOVER JUNCTION ENDODEOXYRIBONUCLEASE RUVC"/>
    <property type="match status" value="1"/>
</dbReference>
<evidence type="ECO:0000256" key="7">
    <source>
        <dbReference type="ARBA" id="ARBA00022801"/>
    </source>
</evidence>
<keyword evidence="4 13" id="KW-0479">Metal-binding</keyword>
<feature type="binding site" evidence="13">
    <location>
        <position position="18"/>
    </location>
    <ligand>
        <name>Mg(2+)</name>
        <dbReference type="ChEBI" id="CHEBI:18420"/>
        <label>1</label>
    </ligand>
</feature>
<name>A0A1G2F3Q4_9BACT</name>
<dbReference type="HAMAP" id="MF_00034">
    <property type="entry name" value="RuvC"/>
    <property type="match status" value="1"/>
</dbReference>
<gene>
    <name evidence="13" type="primary">ruvC</name>
    <name evidence="15" type="ORF">A3H02_02205</name>
</gene>
<evidence type="ECO:0000256" key="2">
    <source>
        <dbReference type="ARBA" id="ARBA00022490"/>
    </source>
</evidence>
<evidence type="ECO:0000256" key="10">
    <source>
        <dbReference type="ARBA" id="ARBA00023172"/>
    </source>
</evidence>
<dbReference type="GO" id="GO:0006310">
    <property type="term" value="P:DNA recombination"/>
    <property type="evidence" value="ECO:0007669"/>
    <property type="project" value="UniProtKB-UniRule"/>
</dbReference>
<evidence type="ECO:0000256" key="6">
    <source>
        <dbReference type="ARBA" id="ARBA00022763"/>
    </source>
</evidence>
<evidence type="ECO:0000256" key="13">
    <source>
        <dbReference type="HAMAP-Rule" id="MF_00034"/>
    </source>
</evidence>
<dbReference type="PRINTS" id="PR00696">
    <property type="entry name" value="RSOLVASERUVC"/>
</dbReference>
<feature type="binding site" evidence="13">
    <location>
        <position position="151"/>
    </location>
    <ligand>
        <name>Mg(2+)</name>
        <dbReference type="ChEBI" id="CHEBI:18420"/>
        <label>1</label>
    </ligand>
</feature>
<keyword evidence="7 13" id="KW-0378">Hydrolase</keyword>
<comment type="cofactor">
    <cofactor evidence="13">
        <name>Mg(2+)</name>
        <dbReference type="ChEBI" id="CHEBI:18420"/>
    </cofactor>
    <text evidence="13">Binds 2 Mg(2+) ion per subunit.</text>
</comment>
<keyword evidence="2 13" id="KW-0963">Cytoplasm</keyword>
<dbReference type="NCBIfam" id="TIGR00228">
    <property type="entry name" value="ruvC"/>
    <property type="match status" value="1"/>
</dbReference>
<sequence length="169" mass="19049">MKTFKKFIQISRKILGIDPGYGRLGFGLISSDGRNNKIIDSGLIATTPQKCWEDRLYEVAVRVEAILKERKPDGVILEKIFFSRNQKTALKISEIKGVILYLAKKHKIPVLEFSPNELKLGITGYGLADKKQVQYAVKMLLKDKDISKFDDVFDALALALLGASHLVRR</sequence>
<feature type="binding site" evidence="13">
    <location>
        <position position="78"/>
    </location>
    <ligand>
        <name>Mg(2+)</name>
        <dbReference type="ChEBI" id="CHEBI:18420"/>
        <label>2</label>
    </ligand>
</feature>
<dbReference type="EMBL" id="MHMS01000010">
    <property type="protein sequence ID" value="OGZ32270.1"/>
    <property type="molecule type" value="Genomic_DNA"/>
</dbReference>
<evidence type="ECO:0000256" key="1">
    <source>
        <dbReference type="ARBA" id="ARBA00009518"/>
    </source>
</evidence>
<dbReference type="CDD" id="cd16962">
    <property type="entry name" value="RuvC"/>
    <property type="match status" value="1"/>
</dbReference>
<feature type="active site" evidence="13">
    <location>
        <position position="18"/>
    </location>
</feature>
<dbReference type="FunFam" id="3.30.420.10:FF:000002">
    <property type="entry name" value="Crossover junction endodeoxyribonuclease RuvC"/>
    <property type="match status" value="1"/>
</dbReference>
<reference evidence="15 16" key="1">
    <citation type="journal article" date="2016" name="Nat. Commun.">
        <title>Thousands of microbial genomes shed light on interconnected biogeochemical processes in an aquifer system.</title>
        <authorList>
            <person name="Anantharaman K."/>
            <person name="Brown C.T."/>
            <person name="Hug L.A."/>
            <person name="Sharon I."/>
            <person name="Castelle C.J."/>
            <person name="Probst A.J."/>
            <person name="Thomas B.C."/>
            <person name="Singh A."/>
            <person name="Wilkins M.J."/>
            <person name="Karaoz U."/>
            <person name="Brodie E.L."/>
            <person name="Williams K.H."/>
            <person name="Hubbard S.S."/>
            <person name="Banfield J.F."/>
        </authorList>
    </citation>
    <scope>NUCLEOTIDE SEQUENCE [LARGE SCALE GENOMIC DNA]</scope>
</reference>
<evidence type="ECO:0000256" key="5">
    <source>
        <dbReference type="ARBA" id="ARBA00022759"/>
    </source>
</evidence>
<dbReference type="Gene3D" id="3.30.420.10">
    <property type="entry name" value="Ribonuclease H-like superfamily/Ribonuclease H"/>
    <property type="match status" value="1"/>
</dbReference>
<evidence type="ECO:0000256" key="9">
    <source>
        <dbReference type="ARBA" id="ARBA00023125"/>
    </source>
</evidence>
<keyword evidence="11 13" id="KW-0234">DNA repair</keyword>
<dbReference type="GO" id="GO:0000287">
    <property type="term" value="F:magnesium ion binding"/>
    <property type="evidence" value="ECO:0007669"/>
    <property type="project" value="UniProtKB-UniRule"/>
</dbReference>
<comment type="subunit">
    <text evidence="13">Homodimer which binds Holliday junction (HJ) DNA. The HJ becomes 2-fold symmetrical on binding to RuvC with unstacked arms; it has a different conformation from HJ DNA in complex with RuvA. In the full resolvosome a probable DNA-RuvA(4)-RuvB(12)-RuvC(2) complex forms which resolves the HJ.</text>
</comment>
<proteinExistence type="inferred from homology"/>
<evidence type="ECO:0000313" key="15">
    <source>
        <dbReference type="EMBL" id="OGZ32270.1"/>
    </source>
</evidence>
<dbReference type="AlphaFoldDB" id="A0A1G2F3Q4"/>
<feature type="active site" evidence="13">
    <location>
        <position position="151"/>
    </location>
</feature>
<dbReference type="STRING" id="1801726.A3H02_02205"/>
<dbReference type="InterPro" id="IPR036397">
    <property type="entry name" value="RNaseH_sf"/>
</dbReference>
<dbReference type="InterPro" id="IPR012337">
    <property type="entry name" value="RNaseH-like_sf"/>
</dbReference>
<dbReference type="Pfam" id="PF02075">
    <property type="entry name" value="RuvC"/>
    <property type="match status" value="1"/>
</dbReference>